<evidence type="ECO:0000313" key="2">
    <source>
        <dbReference type="Ensembl" id="ENSMMDP00005051466.1"/>
    </source>
</evidence>
<dbReference type="AlphaFoldDB" id="A0A668AWS5"/>
<feature type="domain" description="USP" evidence="1">
    <location>
        <begin position="6"/>
        <end position="310"/>
    </location>
</feature>
<dbReference type="PANTHER" id="PTHR24006:SF796">
    <property type="entry name" value="UBL CARBOXYL-TERMINAL HYDROLASE 18-RELATED"/>
    <property type="match status" value="1"/>
</dbReference>
<sequence length="310" mass="35577">ALNRVRGLMNDGLSCCVNTLLQCFSATWELTELLNRWKPVDIQEANHNVPLQLQKALRAMQSDQIQPAPHHDFLHCLDRNRIRRMINTQHDAEEVFLRILNRIQQQMDNEVLAGDIQNLFKISVETHLQCSECSSVQSMASYLLNLPLHIREGHNSLDGCITSFFEPQELRGRNSCLCAWCGKRTPSKQVRTGFNVLVSLPPVLCVQLHRFRSDCGYTRKLDCTVTFPETFDFLENLKEEAFSRDFGDCKYVLYAVVVHSGSAVFGHYTAYVRPKGSHGWYYANDSHVQEVGPEQKYFKLNLLKPALTDR</sequence>
<evidence type="ECO:0000313" key="3">
    <source>
        <dbReference type="Proteomes" id="UP000472263"/>
    </source>
</evidence>
<name>A0A668AWS5_9TELE</name>
<keyword evidence="3" id="KW-1185">Reference proteome</keyword>
<dbReference type="InterPro" id="IPR050164">
    <property type="entry name" value="Peptidase_C19"/>
</dbReference>
<dbReference type="PROSITE" id="PS00973">
    <property type="entry name" value="USP_2"/>
    <property type="match status" value="1"/>
</dbReference>
<dbReference type="GO" id="GO:0005829">
    <property type="term" value="C:cytosol"/>
    <property type="evidence" value="ECO:0007669"/>
    <property type="project" value="TreeGrafter"/>
</dbReference>
<dbReference type="SUPFAM" id="SSF54001">
    <property type="entry name" value="Cysteine proteinases"/>
    <property type="match status" value="1"/>
</dbReference>
<evidence type="ECO:0000259" key="1">
    <source>
        <dbReference type="PROSITE" id="PS50235"/>
    </source>
</evidence>
<dbReference type="GeneTree" id="ENSGT00940000165907"/>
<dbReference type="PANTHER" id="PTHR24006">
    <property type="entry name" value="UBIQUITIN CARBOXYL-TERMINAL HYDROLASE"/>
    <property type="match status" value="1"/>
</dbReference>
<dbReference type="GO" id="GO:1904888">
    <property type="term" value="P:cranial skeletal system development"/>
    <property type="evidence" value="ECO:0007669"/>
    <property type="project" value="Ensembl"/>
</dbReference>
<dbReference type="Gene3D" id="3.90.70.10">
    <property type="entry name" value="Cysteine proteinases"/>
    <property type="match status" value="1"/>
</dbReference>
<protein>
    <submittedName>
        <fullName evidence="2">Ubiquitin specific peptidase 18</fullName>
    </submittedName>
</protein>
<reference evidence="2" key="1">
    <citation type="submission" date="2019-06" db="EMBL/GenBank/DDBJ databases">
        <authorList>
            <consortium name="Wellcome Sanger Institute Data Sharing"/>
        </authorList>
    </citation>
    <scope>NUCLEOTIDE SEQUENCE [LARGE SCALE GENOMIC DNA]</scope>
</reference>
<dbReference type="GO" id="GO:0016579">
    <property type="term" value="P:protein deubiquitination"/>
    <property type="evidence" value="ECO:0007669"/>
    <property type="project" value="InterPro"/>
</dbReference>
<dbReference type="Ensembl" id="ENSMMDT00005052478.1">
    <property type="protein sequence ID" value="ENSMMDP00005051466.1"/>
    <property type="gene ID" value="ENSMMDG00005023251.1"/>
</dbReference>
<reference evidence="2" key="3">
    <citation type="submission" date="2025-09" db="UniProtKB">
        <authorList>
            <consortium name="Ensembl"/>
        </authorList>
    </citation>
    <scope>IDENTIFICATION</scope>
</reference>
<dbReference type="Pfam" id="PF00443">
    <property type="entry name" value="UCH"/>
    <property type="match status" value="1"/>
</dbReference>
<dbReference type="InterPro" id="IPR018200">
    <property type="entry name" value="USP_CS"/>
</dbReference>
<dbReference type="GO" id="GO:0004843">
    <property type="term" value="F:cysteine-type deubiquitinase activity"/>
    <property type="evidence" value="ECO:0007669"/>
    <property type="project" value="InterPro"/>
</dbReference>
<dbReference type="InterPro" id="IPR038765">
    <property type="entry name" value="Papain-like_cys_pep_sf"/>
</dbReference>
<accession>A0A668AWS5</accession>
<reference evidence="2" key="2">
    <citation type="submission" date="2025-08" db="UniProtKB">
        <authorList>
            <consortium name="Ensembl"/>
        </authorList>
    </citation>
    <scope>IDENTIFICATION</scope>
</reference>
<proteinExistence type="predicted"/>
<dbReference type="FunCoup" id="A0A668AWS5">
    <property type="interactions" value="613"/>
</dbReference>
<organism evidence="2 3">
    <name type="scientific">Myripristis murdjan</name>
    <name type="common">pinecone soldierfish</name>
    <dbReference type="NCBI Taxonomy" id="586833"/>
    <lineage>
        <taxon>Eukaryota</taxon>
        <taxon>Metazoa</taxon>
        <taxon>Chordata</taxon>
        <taxon>Craniata</taxon>
        <taxon>Vertebrata</taxon>
        <taxon>Euteleostomi</taxon>
        <taxon>Actinopterygii</taxon>
        <taxon>Neopterygii</taxon>
        <taxon>Teleostei</taxon>
        <taxon>Neoteleostei</taxon>
        <taxon>Acanthomorphata</taxon>
        <taxon>Holocentriformes</taxon>
        <taxon>Holocentridae</taxon>
        <taxon>Myripristis</taxon>
    </lineage>
</organism>
<dbReference type="InterPro" id="IPR028889">
    <property type="entry name" value="USP"/>
</dbReference>
<dbReference type="Proteomes" id="UP000472263">
    <property type="component" value="Chromosome 23"/>
</dbReference>
<dbReference type="InterPro" id="IPR001394">
    <property type="entry name" value="Peptidase_C19_UCH"/>
</dbReference>
<dbReference type="CDD" id="cd02257">
    <property type="entry name" value="Peptidase_C19"/>
    <property type="match status" value="1"/>
</dbReference>
<dbReference type="PROSITE" id="PS50235">
    <property type="entry name" value="USP_3"/>
    <property type="match status" value="1"/>
</dbReference>
<dbReference type="InParanoid" id="A0A668AWS5"/>
<dbReference type="GO" id="GO:0005634">
    <property type="term" value="C:nucleus"/>
    <property type="evidence" value="ECO:0007669"/>
    <property type="project" value="TreeGrafter"/>
</dbReference>